<evidence type="ECO:0000259" key="1">
    <source>
        <dbReference type="Pfam" id="PF04542"/>
    </source>
</evidence>
<dbReference type="Pfam" id="PF04542">
    <property type="entry name" value="Sigma70_r2"/>
    <property type="match status" value="1"/>
</dbReference>
<dbReference type="EMBL" id="CP010429">
    <property type="protein sequence ID" value="AKD58314.1"/>
    <property type="molecule type" value="Genomic_DNA"/>
</dbReference>
<proteinExistence type="predicted"/>
<evidence type="ECO:0000313" key="3">
    <source>
        <dbReference type="Proteomes" id="UP000033054"/>
    </source>
</evidence>
<dbReference type="STRING" id="1379870.SD10_03950"/>
<dbReference type="PATRIC" id="fig|1379870.5.peg.859"/>
<dbReference type="Gene3D" id="1.10.1740.10">
    <property type="match status" value="1"/>
</dbReference>
<keyword evidence="3" id="KW-1185">Reference proteome</keyword>
<dbReference type="AlphaFoldDB" id="A0A0E4A1B0"/>
<dbReference type="InterPro" id="IPR013324">
    <property type="entry name" value="RNA_pol_sigma_r3/r4-like"/>
</dbReference>
<dbReference type="SUPFAM" id="SSF88659">
    <property type="entry name" value="Sigma3 and sigma4 domains of RNA polymerase sigma factors"/>
    <property type="match status" value="1"/>
</dbReference>
<dbReference type="Proteomes" id="UP000033054">
    <property type="component" value="Chromosome"/>
</dbReference>
<dbReference type="GO" id="GO:0006352">
    <property type="term" value="P:DNA-templated transcription initiation"/>
    <property type="evidence" value="ECO:0007669"/>
    <property type="project" value="InterPro"/>
</dbReference>
<name>A0A0E4A1B0_9BACT</name>
<dbReference type="HOGENOM" id="CLU_112472_0_0_10"/>
<sequence length="167" mass="18593">MPQELDLPSGQNPINKFTFHGLYDRYAPALFGVITKTVPNEDEAVALLEKTFETVHVELSKFKPGKQPVFAWLLTITRKIIAEALQSRNKVPSHVFQLTSTGKVMPSTSSIAPVNSFSTTSTHTQLKELLDSVLFKKCTPEEAAQTIGIPIETARQQLRLAMQQLRS</sequence>
<protein>
    <recommendedName>
        <fullName evidence="1">RNA polymerase sigma-70 region 2 domain-containing protein</fullName>
    </recommendedName>
</protein>
<reference evidence="2 3" key="1">
    <citation type="journal article" date="2014" name="Curr. Microbiol.">
        <title>Spirosoma radiotolerans sp. nov., a gamma-radiation-resistant bacterium isolated from gamma ray-irradiated soil.</title>
        <authorList>
            <person name="Lee J.J."/>
            <person name="Srinivasan S."/>
            <person name="Lim S."/>
            <person name="Joe M."/>
            <person name="Im S."/>
            <person name="Bae S.I."/>
            <person name="Park K.R."/>
            <person name="Han J.H."/>
            <person name="Park S.H."/>
            <person name="Joo B.M."/>
            <person name="Park S.J."/>
            <person name="Kim M.K."/>
        </authorList>
    </citation>
    <scope>NUCLEOTIDE SEQUENCE [LARGE SCALE GENOMIC DNA]</scope>
    <source>
        <strain evidence="2 3">DG5A</strain>
    </source>
</reference>
<feature type="domain" description="RNA polymerase sigma-70 region 2" evidence="1">
    <location>
        <begin position="22"/>
        <end position="89"/>
    </location>
</feature>
<organism evidence="2 3">
    <name type="scientific">Spirosoma radiotolerans</name>
    <dbReference type="NCBI Taxonomy" id="1379870"/>
    <lineage>
        <taxon>Bacteria</taxon>
        <taxon>Pseudomonadati</taxon>
        <taxon>Bacteroidota</taxon>
        <taxon>Cytophagia</taxon>
        <taxon>Cytophagales</taxon>
        <taxon>Cytophagaceae</taxon>
        <taxon>Spirosoma</taxon>
    </lineage>
</organism>
<dbReference type="GO" id="GO:0003700">
    <property type="term" value="F:DNA-binding transcription factor activity"/>
    <property type="evidence" value="ECO:0007669"/>
    <property type="project" value="InterPro"/>
</dbReference>
<dbReference type="KEGG" id="srd:SD10_03950"/>
<dbReference type="InterPro" id="IPR007627">
    <property type="entry name" value="RNA_pol_sigma70_r2"/>
</dbReference>
<evidence type="ECO:0000313" key="2">
    <source>
        <dbReference type="EMBL" id="AKD58314.1"/>
    </source>
</evidence>
<dbReference type="SUPFAM" id="SSF88946">
    <property type="entry name" value="Sigma2 domain of RNA polymerase sigma factors"/>
    <property type="match status" value="1"/>
</dbReference>
<dbReference type="InterPro" id="IPR013325">
    <property type="entry name" value="RNA_pol_sigma_r2"/>
</dbReference>
<gene>
    <name evidence="2" type="ORF">SD10_03950</name>
</gene>
<accession>A0A0E4A1B0</accession>